<dbReference type="PANTHER" id="PTHR32182:SF22">
    <property type="entry name" value="ATP-DEPENDENT ENDONUCLEASE, OLD FAMILY-RELATED"/>
    <property type="match status" value="1"/>
</dbReference>
<dbReference type="GO" id="GO:0000731">
    <property type="term" value="P:DNA synthesis involved in DNA repair"/>
    <property type="evidence" value="ECO:0007669"/>
    <property type="project" value="TreeGrafter"/>
</dbReference>
<evidence type="ECO:0000313" key="3">
    <source>
        <dbReference type="EMBL" id="TQE44185.1"/>
    </source>
</evidence>
<dbReference type="GO" id="GO:0006302">
    <property type="term" value="P:double-strand break repair"/>
    <property type="evidence" value="ECO:0007669"/>
    <property type="project" value="TreeGrafter"/>
</dbReference>
<keyword evidence="4" id="KW-1185">Reference proteome</keyword>
<evidence type="ECO:0000256" key="1">
    <source>
        <dbReference type="ARBA" id="ARBA00023236"/>
    </source>
</evidence>
<dbReference type="SUPFAM" id="SSF52540">
    <property type="entry name" value="P-loop containing nucleoside triphosphate hydrolases"/>
    <property type="match status" value="1"/>
</dbReference>
<sequence length="382" mass="42251">MKLTRVSLKNWRNFRELNVDIHNRLFVVGANASGKSNFLDALRFIGEIARRGGGMTSALDTRGGMKNVRNLNARNFNRGQVTFELHLQDDSHDWIYRLSLHQEKNGLHRPLVAEEAVYKDKNELLLRPNSDDMDDPELLTQTHLEQIAANKSFRQLADFFSSIEYFHLSPQALRETAHGASTSDAFGRGFLAEINSVPEQTRNAWLGRIQAALTAAVPEFESLKLQVDRSGNPHLVAGYRHWRKEAAHQQETEFSDGTLRLIGLLWAVISKSSSSGLLLLEEPELSLNSGIVRVLPTLFARAQRGKSMQIAMSTHSPDLLDDEGVDPAEVLALRVGREGTTGTLISEIESVHAELAAGLPLSDVVDALINPHGLDGLISVAS</sequence>
<accession>A0A540R8W4</accession>
<evidence type="ECO:0000259" key="2">
    <source>
        <dbReference type="Pfam" id="PF13304"/>
    </source>
</evidence>
<dbReference type="Pfam" id="PF13304">
    <property type="entry name" value="AAA_21"/>
    <property type="match status" value="1"/>
</dbReference>
<proteinExistence type="predicted"/>
<dbReference type="PIRSF" id="PIRSF029347">
    <property type="entry name" value="RecF"/>
    <property type="match status" value="1"/>
</dbReference>
<dbReference type="EMBL" id="VHIR01000003">
    <property type="protein sequence ID" value="TQE44185.1"/>
    <property type="molecule type" value="Genomic_DNA"/>
</dbReference>
<name>A0A540R8W4_9CORY</name>
<evidence type="ECO:0000313" key="4">
    <source>
        <dbReference type="Proteomes" id="UP000318080"/>
    </source>
</evidence>
<organism evidence="3 4">
    <name type="scientific">Corynebacterium phoceense</name>
    <dbReference type="NCBI Taxonomy" id="1686286"/>
    <lineage>
        <taxon>Bacteria</taxon>
        <taxon>Bacillati</taxon>
        <taxon>Actinomycetota</taxon>
        <taxon>Actinomycetes</taxon>
        <taxon>Mycobacteriales</taxon>
        <taxon>Corynebacteriaceae</taxon>
        <taxon>Corynebacterium</taxon>
    </lineage>
</organism>
<dbReference type="AlphaFoldDB" id="A0A540R8W4"/>
<keyword evidence="1" id="KW-0227">DNA damage</keyword>
<comment type="caution">
    <text evidence="3">The sequence shown here is derived from an EMBL/GenBank/DDBJ whole genome shotgun (WGS) entry which is preliminary data.</text>
</comment>
<feature type="domain" description="ATPase AAA-type core" evidence="2">
    <location>
        <begin position="26"/>
        <end position="321"/>
    </location>
</feature>
<dbReference type="InterPro" id="IPR014555">
    <property type="entry name" value="RecF-like"/>
</dbReference>
<reference evidence="3 4" key="1">
    <citation type="submission" date="2019-06" db="EMBL/GenBank/DDBJ databases">
        <title>Draft genome of C. phoceense Strain 272.</title>
        <authorList>
            <person name="Pacheco L.G.C."/>
            <person name="Barberis C.M."/>
            <person name="Almuzara M.N."/>
            <person name="Traglia G.M."/>
            <person name="Santos C.S."/>
            <person name="Rocha D.J.P.G."/>
            <person name="Aguiar E.R.G.R."/>
            <person name="Vay C.A."/>
        </authorList>
    </citation>
    <scope>NUCLEOTIDE SEQUENCE [LARGE SCALE GENOMIC DNA]</scope>
    <source>
        <strain evidence="3 4">272</strain>
    </source>
</reference>
<keyword evidence="1" id="KW-0742">SOS response</keyword>
<dbReference type="PANTHER" id="PTHR32182">
    <property type="entry name" value="DNA REPLICATION AND REPAIR PROTEIN RECF"/>
    <property type="match status" value="1"/>
</dbReference>
<protein>
    <submittedName>
        <fullName evidence="3">Chromosome segregation protein SMC</fullName>
    </submittedName>
</protein>
<dbReference type="GO" id="GO:0009432">
    <property type="term" value="P:SOS response"/>
    <property type="evidence" value="ECO:0007669"/>
    <property type="project" value="UniProtKB-KW"/>
</dbReference>
<dbReference type="RefSeq" id="WP_141628621.1">
    <property type="nucleotide sequence ID" value="NZ_VHIR01000003.1"/>
</dbReference>
<dbReference type="Gene3D" id="3.40.50.300">
    <property type="entry name" value="P-loop containing nucleotide triphosphate hydrolases"/>
    <property type="match status" value="1"/>
</dbReference>
<dbReference type="Proteomes" id="UP000318080">
    <property type="component" value="Unassembled WGS sequence"/>
</dbReference>
<gene>
    <name evidence="3" type="ORF">EJK80_03375</name>
</gene>
<dbReference type="GO" id="GO:0016887">
    <property type="term" value="F:ATP hydrolysis activity"/>
    <property type="evidence" value="ECO:0007669"/>
    <property type="project" value="InterPro"/>
</dbReference>
<dbReference type="GO" id="GO:0005524">
    <property type="term" value="F:ATP binding"/>
    <property type="evidence" value="ECO:0007669"/>
    <property type="project" value="InterPro"/>
</dbReference>
<dbReference type="InterPro" id="IPR003959">
    <property type="entry name" value="ATPase_AAA_core"/>
</dbReference>
<dbReference type="InterPro" id="IPR027417">
    <property type="entry name" value="P-loop_NTPase"/>
</dbReference>